<dbReference type="InterPro" id="IPR036890">
    <property type="entry name" value="HATPase_C_sf"/>
</dbReference>
<dbReference type="Proteomes" id="UP000244527">
    <property type="component" value="Chromosome"/>
</dbReference>
<proteinExistence type="predicted"/>
<comment type="catalytic activity">
    <reaction evidence="1">
        <text>ATP + protein L-histidine = ADP + protein N-phospho-L-histidine.</text>
        <dbReference type="EC" id="2.7.13.3"/>
    </reaction>
</comment>
<dbReference type="PANTHER" id="PTHR43711:SF31">
    <property type="entry name" value="HISTIDINE KINASE"/>
    <property type="match status" value="1"/>
</dbReference>
<keyword evidence="7" id="KW-0472">Membrane</keyword>
<dbReference type="Pfam" id="PF00512">
    <property type="entry name" value="HisKA"/>
    <property type="match status" value="1"/>
</dbReference>
<dbReference type="Gene3D" id="3.30.565.10">
    <property type="entry name" value="Histidine kinase-like ATPase, C-terminal domain"/>
    <property type="match status" value="1"/>
</dbReference>
<dbReference type="PROSITE" id="PS50112">
    <property type="entry name" value="PAS"/>
    <property type="match status" value="1"/>
</dbReference>
<organism evidence="10 11">
    <name type="scientific">Flavobacterium faecale</name>
    <dbReference type="NCBI Taxonomy" id="1355330"/>
    <lineage>
        <taxon>Bacteria</taxon>
        <taxon>Pseudomonadati</taxon>
        <taxon>Bacteroidota</taxon>
        <taxon>Flavobacteriia</taxon>
        <taxon>Flavobacteriales</taxon>
        <taxon>Flavobacteriaceae</taxon>
        <taxon>Flavobacterium</taxon>
    </lineage>
</organism>
<feature type="domain" description="PAS" evidence="9">
    <location>
        <begin position="246"/>
        <end position="299"/>
    </location>
</feature>
<dbReference type="SUPFAM" id="SSF55874">
    <property type="entry name" value="ATPase domain of HSP90 chaperone/DNA topoisomerase II/histidine kinase"/>
    <property type="match status" value="1"/>
</dbReference>
<keyword evidence="3" id="KW-0597">Phosphoprotein</keyword>
<evidence type="ECO:0000256" key="3">
    <source>
        <dbReference type="ARBA" id="ARBA00022553"/>
    </source>
</evidence>
<evidence type="ECO:0000259" key="8">
    <source>
        <dbReference type="PROSITE" id="PS50109"/>
    </source>
</evidence>
<dbReference type="PROSITE" id="PS50109">
    <property type="entry name" value="HIS_KIN"/>
    <property type="match status" value="1"/>
</dbReference>
<dbReference type="NCBIfam" id="TIGR00229">
    <property type="entry name" value="sensory_box"/>
    <property type="match status" value="1"/>
</dbReference>
<dbReference type="SUPFAM" id="SSF55785">
    <property type="entry name" value="PYP-like sensor domain (PAS domain)"/>
    <property type="match status" value="1"/>
</dbReference>
<dbReference type="InterPro" id="IPR004358">
    <property type="entry name" value="Sig_transdc_His_kin-like_C"/>
</dbReference>
<keyword evidence="6" id="KW-0902">Two-component regulatory system</keyword>
<evidence type="ECO:0000313" key="11">
    <source>
        <dbReference type="Proteomes" id="UP000244527"/>
    </source>
</evidence>
<evidence type="ECO:0000256" key="1">
    <source>
        <dbReference type="ARBA" id="ARBA00000085"/>
    </source>
</evidence>
<dbReference type="AlphaFoldDB" id="A0A2S1LHZ5"/>
<dbReference type="KEGG" id="ffa:FFWV33_18345"/>
<keyword evidence="7" id="KW-1133">Transmembrane helix</keyword>
<evidence type="ECO:0000313" key="10">
    <source>
        <dbReference type="EMBL" id="AWG23349.1"/>
    </source>
</evidence>
<keyword evidence="5" id="KW-0418">Kinase</keyword>
<keyword evidence="7" id="KW-0812">Transmembrane</keyword>
<dbReference type="Pfam" id="PF02518">
    <property type="entry name" value="HATPase_c"/>
    <property type="match status" value="1"/>
</dbReference>
<dbReference type="InterPro" id="IPR050736">
    <property type="entry name" value="Sensor_HK_Regulatory"/>
</dbReference>
<reference evidence="10 11" key="1">
    <citation type="submission" date="2017-04" db="EMBL/GenBank/DDBJ databases">
        <title>Compelte genome sequence of WV33.</title>
        <authorList>
            <person name="Lee P.C."/>
        </authorList>
    </citation>
    <scope>NUCLEOTIDE SEQUENCE [LARGE SCALE GENOMIC DNA]</scope>
    <source>
        <strain evidence="10 11">WV33</strain>
    </source>
</reference>
<accession>A0A2S1LHZ5</accession>
<dbReference type="Gene3D" id="3.30.450.20">
    <property type="entry name" value="PAS domain"/>
    <property type="match status" value="1"/>
</dbReference>
<feature type="transmembrane region" description="Helical" evidence="7">
    <location>
        <begin position="12"/>
        <end position="31"/>
    </location>
</feature>
<feature type="transmembrane region" description="Helical" evidence="7">
    <location>
        <begin position="155"/>
        <end position="173"/>
    </location>
</feature>
<feature type="domain" description="Histidine kinase" evidence="8">
    <location>
        <begin position="366"/>
        <end position="584"/>
    </location>
</feature>
<keyword evidence="11" id="KW-1185">Reference proteome</keyword>
<feature type="transmembrane region" description="Helical" evidence="7">
    <location>
        <begin position="38"/>
        <end position="58"/>
    </location>
</feature>
<evidence type="ECO:0000256" key="5">
    <source>
        <dbReference type="ARBA" id="ARBA00022777"/>
    </source>
</evidence>
<evidence type="ECO:0000256" key="4">
    <source>
        <dbReference type="ARBA" id="ARBA00022679"/>
    </source>
</evidence>
<gene>
    <name evidence="10" type="ORF">FFWV33_18345</name>
</gene>
<dbReference type="Pfam" id="PF13426">
    <property type="entry name" value="PAS_9"/>
    <property type="match status" value="1"/>
</dbReference>
<dbReference type="InterPro" id="IPR003594">
    <property type="entry name" value="HATPase_dom"/>
</dbReference>
<evidence type="ECO:0000256" key="7">
    <source>
        <dbReference type="SAM" id="Phobius"/>
    </source>
</evidence>
<dbReference type="InterPro" id="IPR035965">
    <property type="entry name" value="PAS-like_dom_sf"/>
</dbReference>
<name>A0A2S1LHZ5_9FLAO</name>
<dbReference type="Gene3D" id="1.10.287.130">
    <property type="match status" value="1"/>
</dbReference>
<feature type="transmembrane region" description="Helical" evidence="7">
    <location>
        <begin position="120"/>
        <end position="143"/>
    </location>
</feature>
<sequence>MFPIDIRTTYLSIVLINIINLILMILTYLQIKKRFPGTLLILLSFLMSAVGNILVFLRTLIPDWLSIPVGNFLIVSSCMMLLIGFEKFTSRKSNQIHNYILLTLFVVVHSYFTFEQPSLYFRLVNLASVYVLFCSQIAYLMLIRVSEDTKEITRKIGIIFILITAIQLYRLIYLLGNQNNNENYFNGDSAESLFILSWQIIVIFLAYSISLMYNKRLITELNTQEKKFSKAFHTTPFITILSKISDGKVFEVNNSIEEIAGYKASDLIGRKASDLKLWKNEKDREQFITTLLKNKIVKEHEYEFKKANGDCFSGLISAQIITINEEQCMIASVNDISIRKEAEQKLIESQESLRELNATKDKFFSIIAHDLRSPFNGIIGFTELLKSEVQESNYDGILEYAEIINSSSHHAMDLLTNLMEWTRSQTGRIAFHPKMVVIDDVIKETLTLFETLTEQKNIKVTLNLHIKTEQYVDQSMIEAILRNLISNAIKFTPNEGNLIISSIENENEFEIAIADSGIGIKEKDISNLFKIDNTHSSLGTNNEVGTGLGLILCKDFIDYHQGHISVKSTVGLGSTFTFSIPKKNVPAL</sequence>
<dbReference type="PANTHER" id="PTHR43711">
    <property type="entry name" value="TWO-COMPONENT HISTIDINE KINASE"/>
    <property type="match status" value="1"/>
</dbReference>
<feature type="transmembrane region" description="Helical" evidence="7">
    <location>
        <begin position="193"/>
        <end position="213"/>
    </location>
</feature>
<dbReference type="SMART" id="SM00387">
    <property type="entry name" value="HATPase_c"/>
    <property type="match status" value="1"/>
</dbReference>
<dbReference type="SUPFAM" id="SSF47384">
    <property type="entry name" value="Homodimeric domain of signal transducing histidine kinase"/>
    <property type="match status" value="1"/>
</dbReference>
<evidence type="ECO:0000256" key="6">
    <source>
        <dbReference type="ARBA" id="ARBA00023012"/>
    </source>
</evidence>
<dbReference type="CDD" id="cd00130">
    <property type="entry name" value="PAS"/>
    <property type="match status" value="1"/>
</dbReference>
<evidence type="ECO:0000259" key="9">
    <source>
        <dbReference type="PROSITE" id="PS50112"/>
    </source>
</evidence>
<dbReference type="InterPro" id="IPR005467">
    <property type="entry name" value="His_kinase_dom"/>
</dbReference>
<dbReference type="CDD" id="cd00082">
    <property type="entry name" value="HisKA"/>
    <property type="match status" value="1"/>
</dbReference>
<feature type="transmembrane region" description="Helical" evidence="7">
    <location>
        <begin position="64"/>
        <end position="84"/>
    </location>
</feature>
<dbReference type="GO" id="GO:0000155">
    <property type="term" value="F:phosphorelay sensor kinase activity"/>
    <property type="evidence" value="ECO:0007669"/>
    <property type="project" value="InterPro"/>
</dbReference>
<dbReference type="InterPro" id="IPR036097">
    <property type="entry name" value="HisK_dim/P_sf"/>
</dbReference>
<dbReference type="SMART" id="SM00388">
    <property type="entry name" value="HisKA"/>
    <property type="match status" value="1"/>
</dbReference>
<protein>
    <recommendedName>
        <fullName evidence="2">histidine kinase</fullName>
        <ecNumber evidence="2">2.7.13.3</ecNumber>
    </recommendedName>
</protein>
<dbReference type="InterPro" id="IPR003661">
    <property type="entry name" value="HisK_dim/P_dom"/>
</dbReference>
<dbReference type="EMBL" id="CP020918">
    <property type="protein sequence ID" value="AWG23349.1"/>
    <property type="molecule type" value="Genomic_DNA"/>
</dbReference>
<dbReference type="InterPro" id="IPR000014">
    <property type="entry name" value="PAS"/>
</dbReference>
<evidence type="ECO:0000256" key="2">
    <source>
        <dbReference type="ARBA" id="ARBA00012438"/>
    </source>
</evidence>
<keyword evidence="4" id="KW-0808">Transferase</keyword>
<dbReference type="PRINTS" id="PR00344">
    <property type="entry name" value="BCTRLSENSOR"/>
</dbReference>
<feature type="transmembrane region" description="Helical" evidence="7">
    <location>
        <begin position="96"/>
        <end position="114"/>
    </location>
</feature>
<dbReference type="EC" id="2.7.13.3" evidence="2"/>